<dbReference type="GO" id="GO:0020037">
    <property type="term" value="F:heme binding"/>
    <property type="evidence" value="ECO:0007669"/>
    <property type="project" value="InterPro"/>
</dbReference>
<accession>A0A266Q9I0</accession>
<proteinExistence type="predicted"/>
<dbReference type="InterPro" id="IPR051395">
    <property type="entry name" value="Cytochrome_c_Peroxidase/MauG"/>
</dbReference>
<dbReference type="Proteomes" id="UP000216101">
    <property type="component" value="Unassembled WGS sequence"/>
</dbReference>
<evidence type="ECO:0000313" key="2">
    <source>
        <dbReference type="EMBL" id="OZY86480.1"/>
    </source>
</evidence>
<dbReference type="Pfam" id="PF21419">
    <property type="entry name" value="RoxA-like_Cyt-c"/>
    <property type="match status" value="1"/>
</dbReference>
<dbReference type="Gene3D" id="1.10.760.10">
    <property type="entry name" value="Cytochrome c-like domain"/>
    <property type="match status" value="1"/>
</dbReference>
<dbReference type="EMBL" id="NHNI01000001">
    <property type="protein sequence ID" value="OZY86480.1"/>
    <property type="molecule type" value="Genomic_DNA"/>
</dbReference>
<name>A0A266Q9I0_9GAMM</name>
<feature type="chain" id="PRO_5012470112" evidence="1">
    <location>
        <begin position="23"/>
        <end position="593"/>
    </location>
</feature>
<reference evidence="3" key="1">
    <citation type="submission" date="2017-05" db="EMBL/GenBank/DDBJ databases">
        <authorList>
            <person name="Barney B.M."/>
        </authorList>
    </citation>
    <scope>NUCLEOTIDE SEQUENCE [LARGE SCALE GENOMIC DNA]</scope>
    <source>
        <strain evidence="3">PSBB022</strain>
    </source>
</reference>
<sequence length="593" mass="66507">MKTLHYVLLLSAALLYNNKAMSNPVKAEDWSSIQAARQQQLAHYLNDNQVAYNWFADFSLGINDGVPFIILKLLPKVAPEYWGSDENFLDVIGLFKDQRIPGYPIARGIGWSGLGREGTDNAVDYASFTCGACHIGRVRTDKGIQYLDGGVNAHFNLPQYRVRAQKTLEKMISGATTEKEQIDLATKAFITALDKVYAQDKHYFYQNYRLGDKVFDANYEKKQIELFKQNAQALVTKFIIRTNLEYKAFGVLVDKNYHGFEQQMLKGFGGMADATGISTSFAYVVDRDIYHTKVNLDSLPPSQGITDFMVVWEQGKRKVRWSPDHTQLIEGGGQWNGNIPISMFRNLAAELTMGFGAETDLRVGAFAERLLENLPAPVYPFSVDMHKANKGRALFEQHCAACHRPHNGEVYQIGTDSGRAHVANDTITAAGRKSFTSICTPTTSVNLPGYGTVKPCAEFEGVSLVGKEQFAMMDPKLHDGYNALPLDGIWAQAPYLHNGSVPTIYHLLVPSERPAVYMKSRLDYDQTLLGFSWQLSTDKNKKEEGYKFDTQAIPAFSNKGHDKDIISKQSHYKLDWSDDKEGAMAIIEYMKTL</sequence>
<comment type="caution">
    <text evidence="2">The sequence shown here is derived from an EMBL/GenBank/DDBJ whole genome shotgun (WGS) entry which is preliminary data.</text>
</comment>
<dbReference type="GO" id="GO:0009055">
    <property type="term" value="F:electron transfer activity"/>
    <property type="evidence" value="ECO:0007669"/>
    <property type="project" value="InterPro"/>
</dbReference>
<feature type="signal peptide" evidence="1">
    <location>
        <begin position="1"/>
        <end position="22"/>
    </location>
</feature>
<dbReference type="SUPFAM" id="SSF46626">
    <property type="entry name" value="Cytochrome c"/>
    <property type="match status" value="1"/>
</dbReference>
<dbReference type="AlphaFoldDB" id="A0A266Q9I0"/>
<keyword evidence="1" id="KW-0732">Signal</keyword>
<evidence type="ECO:0000313" key="3">
    <source>
        <dbReference type="Proteomes" id="UP000216101"/>
    </source>
</evidence>
<gene>
    <name evidence="2" type="ORF">CBP51_05495</name>
</gene>
<dbReference type="PANTHER" id="PTHR30600">
    <property type="entry name" value="CYTOCHROME C PEROXIDASE-RELATED"/>
    <property type="match status" value="1"/>
</dbReference>
<organism evidence="2 3">
    <name type="scientific">Cellvibrio mixtus</name>
    <dbReference type="NCBI Taxonomy" id="39650"/>
    <lineage>
        <taxon>Bacteria</taxon>
        <taxon>Pseudomonadati</taxon>
        <taxon>Pseudomonadota</taxon>
        <taxon>Gammaproteobacteria</taxon>
        <taxon>Cellvibrionales</taxon>
        <taxon>Cellvibrionaceae</taxon>
        <taxon>Cellvibrio</taxon>
    </lineage>
</organism>
<protein>
    <submittedName>
        <fullName evidence="2">Cytochrome C</fullName>
    </submittedName>
</protein>
<keyword evidence="3" id="KW-1185">Reference proteome</keyword>
<evidence type="ECO:0000256" key="1">
    <source>
        <dbReference type="SAM" id="SignalP"/>
    </source>
</evidence>
<dbReference type="GO" id="GO:0004130">
    <property type="term" value="F:cytochrome-c peroxidase activity"/>
    <property type="evidence" value="ECO:0007669"/>
    <property type="project" value="TreeGrafter"/>
</dbReference>
<dbReference type="PANTHER" id="PTHR30600:SF9">
    <property type="entry name" value="BLR7738 PROTEIN"/>
    <property type="match status" value="1"/>
</dbReference>
<dbReference type="InterPro" id="IPR036909">
    <property type="entry name" value="Cyt_c-like_dom_sf"/>
</dbReference>